<keyword evidence="2" id="KW-1185">Reference proteome</keyword>
<name>A0A6A2ZP17_HIBSY</name>
<accession>A0A6A2ZP17</accession>
<dbReference type="AlphaFoldDB" id="A0A6A2ZP17"/>
<evidence type="ECO:0000313" key="2">
    <source>
        <dbReference type="Proteomes" id="UP000436088"/>
    </source>
</evidence>
<dbReference type="EMBL" id="VEPZ02001122">
    <property type="protein sequence ID" value="KAE8693197.1"/>
    <property type="molecule type" value="Genomic_DNA"/>
</dbReference>
<reference evidence="1" key="1">
    <citation type="submission" date="2019-09" db="EMBL/GenBank/DDBJ databases">
        <title>Draft genome information of white flower Hibiscus syriacus.</title>
        <authorList>
            <person name="Kim Y.-M."/>
        </authorList>
    </citation>
    <scope>NUCLEOTIDE SEQUENCE [LARGE SCALE GENOMIC DNA]</scope>
    <source>
        <strain evidence="1">YM2019G1</strain>
    </source>
</reference>
<evidence type="ECO:0008006" key="3">
    <source>
        <dbReference type="Google" id="ProtNLM"/>
    </source>
</evidence>
<dbReference type="Pfam" id="PF04578">
    <property type="entry name" value="DUF594"/>
    <property type="match status" value="1"/>
</dbReference>
<dbReference type="InterPro" id="IPR007658">
    <property type="entry name" value="DUF594"/>
</dbReference>
<protein>
    <recommendedName>
        <fullName evidence="3">DUF4220 domain-containing protein</fullName>
    </recommendedName>
</protein>
<dbReference type="Proteomes" id="UP000436088">
    <property type="component" value="Unassembled WGS sequence"/>
</dbReference>
<organism evidence="1 2">
    <name type="scientific">Hibiscus syriacus</name>
    <name type="common">Rose of Sharon</name>
    <dbReference type="NCBI Taxonomy" id="106335"/>
    <lineage>
        <taxon>Eukaryota</taxon>
        <taxon>Viridiplantae</taxon>
        <taxon>Streptophyta</taxon>
        <taxon>Embryophyta</taxon>
        <taxon>Tracheophyta</taxon>
        <taxon>Spermatophyta</taxon>
        <taxon>Magnoliopsida</taxon>
        <taxon>eudicotyledons</taxon>
        <taxon>Gunneridae</taxon>
        <taxon>Pentapetalae</taxon>
        <taxon>rosids</taxon>
        <taxon>malvids</taxon>
        <taxon>Malvales</taxon>
        <taxon>Malvaceae</taxon>
        <taxon>Malvoideae</taxon>
        <taxon>Hibiscus</taxon>
    </lineage>
</organism>
<gene>
    <name evidence="1" type="ORF">F3Y22_tig00110816pilonHSYRG00073</name>
</gene>
<evidence type="ECO:0000313" key="1">
    <source>
        <dbReference type="EMBL" id="KAE8693197.1"/>
    </source>
</evidence>
<dbReference type="PANTHER" id="PTHR31325">
    <property type="entry name" value="OS01G0798800 PROTEIN-RELATED"/>
    <property type="match status" value="1"/>
</dbReference>
<proteinExistence type="predicted"/>
<sequence>MLSSKAHHLQHNSRQEGLSVNKIVGLDSIQLDDTSITLLSGCNRGFSSREEGLAKRISSARGDWALTDSDHDYNNLLKYVTDVPYDESILLWHIATDLCYHTEKEPIGVRVTRLQLSKTLLDYMLYLLVFQPTMMSAVAGIVKIRFRDTCEEAKRFFKSRSLGPNKDKEACEQIMSANTDVGPKEVKGDRSKSVLFNASILAKELQTMVGEDKWKIMSRVWVELVSYAASHCGANTHAAEVSKGGQLVTFFWLLNVGK</sequence>
<comment type="caution">
    <text evidence="1">The sequence shown here is derived from an EMBL/GenBank/DDBJ whole genome shotgun (WGS) entry which is preliminary data.</text>
</comment>